<evidence type="ECO:0000313" key="9">
    <source>
        <dbReference type="Proteomes" id="UP000791440"/>
    </source>
</evidence>
<dbReference type="InterPro" id="IPR029058">
    <property type="entry name" value="AB_hydrolase_fold"/>
</dbReference>
<reference evidence="8" key="1">
    <citation type="journal article" date="2016" name="Insect Biochem. Mol. Biol.">
        <title>Multifaceted biological insights from a draft genome sequence of the tobacco hornworm moth, Manduca sexta.</title>
        <authorList>
            <person name="Kanost M.R."/>
            <person name="Arrese E.L."/>
            <person name="Cao X."/>
            <person name="Chen Y.R."/>
            <person name="Chellapilla S."/>
            <person name="Goldsmith M.R."/>
            <person name="Grosse-Wilde E."/>
            <person name="Heckel D.G."/>
            <person name="Herndon N."/>
            <person name="Jiang H."/>
            <person name="Papanicolaou A."/>
            <person name="Qu J."/>
            <person name="Soulages J.L."/>
            <person name="Vogel H."/>
            <person name="Walters J."/>
            <person name="Waterhouse R.M."/>
            <person name="Ahn S.J."/>
            <person name="Almeida F.C."/>
            <person name="An C."/>
            <person name="Aqrawi P."/>
            <person name="Bretschneider A."/>
            <person name="Bryant W.B."/>
            <person name="Bucks S."/>
            <person name="Chao H."/>
            <person name="Chevignon G."/>
            <person name="Christen J.M."/>
            <person name="Clarke D.F."/>
            <person name="Dittmer N.T."/>
            <person name="Ferguson L.C.F."/>
            <person name="Garavelou S."/>
            <person name="Gordon K.H.J."/>
            <person name="Gunaratna R.T."/>
            <person name="Han Y."/>
            <person name="Hauser F."/>
            <person name="He Y."/>
            <person name="Heidel-Fischer H."/>
            <person name="Hirsh A."/>
            <person name="Hu Y."/>
            <person name="Jiang H."/>
            <person name="Kalra D."/>
            <person name="Klinner C."/>
            <person name="Konig C."/>
            <person name="Kovar C."/>
            <person name="Kroll A.R."/>
            <person name="Kuwar S.S."/>
            <person name="Lee S.L."/>
            <person name="Lehman R."/>
            <person name="Li K."/>
            <person name="Li Z."/>
            <person name="Liang H."/>
            <person name="Lovelace S."/>
            <person name="Lu Z."/>
            <person name="Mansfield J.H."/>
            <person name="McCulloch K.J."/>
            <person name="Mathew T."/>
            <person name="Morton B."/>
            <person name="Muzny D.M."/>
            <person name="Neunemann D."/>
            <person name="Ongeri F."/>
            <person name="Pauchet Y."/>
            <person name="Pu L.L."/>
            <person name="Pyrousis I."/>
            <person name="Rao X.J."/>
            <person name="Redding A."/>
            <person name="Roesel C."/>
            <person name="Sanchez-Gracia A."/>
            <person name="Schaack S."/>
            <person name="Shukla A."/>
            <person name="Tetreau G."/>
            <person name="Wang Y."/>
            <person name="Xiong G.H."/>
            <person name="Traut W."/>
            <person name="Walsh T.K."/>
            <person name="Worley K.C."/>
            <person name="Wu D."/>
            <person name="Wu W."/>
            <person name="Wu Y.Q."/>
            <person name="Zhang X."/>
            <person name="Zou Z."/>
            <person name="Zucker H."/>
            <person name="Briscoe A.D."/>
            <person name="Burmester T."/>
            <person name="Clem R.J."/>
            <person name="Feyereisen R."/>
            <person name="Grimmelikhuijzen C.J.P."/>
            <person name="Hamodrakas S.J."/>
            <person name="Hansson B.S."/>
            <person name="Huguet E."/>
            <person name="Jermiin L.S."/>
            <person name="Lan Q."/>
            <person name="Lehman H.K."/>
            <person name="Lorenzen M."/>
            <person name="Merzendorfer H."/>
            <person name="Michalopoulos I."/>
            <person name="Morton D.B."/>
            <person name="Muthukrishnan S."/>
            <person name="Oakeshott J.G."/>
            <person name="Palmer W."/>
            <person name="Park Y."/>
            <person name="Passarelli A.L."/>
            <person name="Rozas J."/>
            <person name="Schwartz L.M."/>
            <person name="Smith W."/>
            <person name="Southgate A."/>
            <person name="Vilcinskas A."/>
            <person name="Vogt R."/>
            <person name="Wang P."/>
            <person name="Werren J."/>
            <person name="Yu X.Q."/>
            <person name="Zhou J.J."/>
            <person name="Brown S.J."/>
            <person name="Scherer S.E."/>
            <person name="Richards S."/>
            <person name="Blissard G.W."/>
        </authorList>
    </citation>
    <scope>NUCLEOTIDE SEQUENCE</scope>
</reference>
<evidence type="ECO:0000256" key="4">
    <source>
        <dbReference type="ARBA" id="ARBA00023157"/>
    </source>
</evidence>
<proteinExistence type="inferred from homology"/>
<evidence type="ECO:0000259" key="7">
    <source>
        <dbReference type="Pfam" id="PF00135"/>
    </source>
</evidence>
<evidence type="ECO:0000256" key="6">
    <source>
        <dbReference type="RuleBase" id="RU361235"/>
    </source>
</evidence>
<dbReference type="EMBL" id="JH668290">
    <property type="protein sequence ID" value="KAG6442073.1"/>
    <property type="molecule type" value="Genomic_DNA"/>
</dbReference>
<feature type="signal peptide" evidence="6">
    <location>
        <begin position="1"/>
        <end position="19"/>
    </location>
</feature>
<organism evidence="8 9">
    <name type="scientific">Manduca sexta</name>
    <name type="common">Tobacco hawkmoth</name>
    <name type="synonym">Tobacco hornworm</name>
    <dbReference type="NCBI Taxonomy" id="7130"/>
    <lineage>
        <taxon>Eukaryota</taxon>
        <taxon>Metazoa</taxon>
        <taxon>Ecdysozoa</taxon>
        <taxon>Arthropoda</taxon>
        <taxon>Hexapoda</taxon>
        <taxon>Insecta</taxon>
        <taxon>Pterygota</taxon>
        <taxon>Neoptera</taxon>
        <taxon>Endopterygota</taxon>
        <taxon>Lepidoptera</taxon>
        <taxon>Glossata</taxon>
        <taxon>Ditrysia</taxon>
        <taxon>Bombycoidea</taxon>
        <taxon>Sphingidae</taxon>
        <taxon>Sphinginae</taxon>
        <taxon>Sphingini</taxon>
        <taxon>Manduca</taxon>
    </lineage>
</organism>
<keyword evidence="2" id="KW-0719">Serine esterase</keyword>
<evidence type="ECO:0000313" key="8">
    <source>
        <dbReference type="EMBL" id="KAG6442074.1"/>
    </source>
</evidence>
<feature type="domain" description="Carboxylesterase type B" evidence="7">
    <location>
        <begin position="28"/>
        <end position="531"/>
    </location>
</feature>
<evidence type="ECO:0000256" key="5">
    <source>
        <dbReference type="ARBA" id="ARBA00023180"/>
    </source>
</evidence>
<dbReference type="Proteomes" id="UP000791440">
    <property type="component" value="Unassembled WGS sequence"/>
</dbReference>
<reference evidence="8" key="2">
    <citation type="submission" date="2020-12" db="EMBL/GenBank/DDBJ databases">
        <authorList>
            <person name="Kanost M."/>
        </authorList>
    </citation>
    <scope>NUCLEOTIDE SEQUENCE</scope>
</reference>
<dbReference type="AlphaFoldDB" id="A0A921YMQ3"/>
<dbReference type="PROSITE" id="PS00122">
    <property type="entry name" value="CARBOXYLESTERASE_B_1"/>
    <property type="match status" value="1"/>
</dbReference>
<dbReference type="GO" id="GO:0052689">
    <property type="term" value="F:carboxylic ester hydrolase activity"/>
    <property type="evidence" value="ECO:0007669"/>
    <property type="project" value="UniProtKB-KW"/>
</dbReference>
<accession>A0A921YMQ3</accession>
<dbReference type="InterPro" id="IPR019826">
    <property type="entry name" value="Carboxylesterase_B_AS"/>
</dbReference>
<keyword evidence="4" id="KW-1015">Disulfide bond</keyword>
<evidence type="ECO:0000256" key="3">
    <source>
        <dbReference type="ARBA" id="ARBA00022801"/>
    </source>
</evidence>
<comment type="caution">
    <text evidence="8">The sequence shown here is derived from an EMBL/GenBank/DDBJ whole genome shotgun (WGS) entry which is preliminary data.</text>
</comment>
<feature type="chain" id="PRO_5039737669" description="Carboxylic ester hydrolase" evidence="6">
    <location>
        <begin position="20"/>
        <end position="571"/>
    </location>
</feature>
<dbReference type="SUPFAM" id="SSF53474">
    <property type="entry name" value="alpha/beta-Hydrolases"/>
    <property type="match status" value="1"/>
</dbReference>
<dbReference type="PANTHER" id="PTHR43142:SF1">
    <property type="entry name" value="CARBOXYLIC ESTER HYDROLASE"/>
    <property type="match status" value="1"/>
</dbReference>
<sequence length="571" mass="63102">MCYRLLIGVAALCIQLSYAAECDKCPVKVELDSGPVCGRVLLAENSTQYHSFRGIPYAKPPVGNRRFRAPESPDPWTEPLDASVEGPACPQRDIFYGILPMQIRGQSEDCLYANVHVPANVDCSGDGDSGLPVLVFIHGGAFTSGSGNSDMYGPEYLVREGVVIVTFNYRLGVFGFLSLNTEEVPGNAGLRDMIELLKWVQRNIRAFGGNPDNVTLMGQSAGAASVHLLSISKAAKGLFKQVIQLSGTAVPSFFTGSRAYSDNVNKMFFTELGIESTDPAAVYQQLLNTPLNQLIYASEKVQYNTGLCTFVPIIEDEITGVTRVLEDDPINLIGEGRGKDYPTLLSFTTDEAEVFRYLILVFNLVERAQQNPALGLPPRISFGVPAEEAATLAAALQQKYLNGTVTLDALISVLTNSLFNHAAFKFAEWRSLLGGAPLYFHQFSYKSEFSPLKYGLWIDYDGAAHAEDLTYILRVNSALQDYVSFPPKTKDDNMKEWMTNMIINFIRCSNPTCMADDVSPWPPVSKDNIRYQDSVGPAYKLTEMTPEQTDMVQFYDSIDAQIREMTEKLKK</sequence>
<gene>
    <name evidence="8" type="ORF">O3G_MSEX002129</name>
</gene>
<dbReference type="Pfam" id="PF00135">
    <property type="entry name" value="COesterase"/>
    <property type="match status" value="1"/>
</dbReference>
<keyword evidence="3 6" id="KW-0378">Hydrolase</keyword>
<dbReference type="InterPro" id="IPR002018">
    <property type="entry name" value="CarbesteraseB"/>
</dbReference>
<evidence type="ECO:0000256" key="2">
    <source>
        <dbReference type="ARBA" id="ARBA00022487"/>
    </source>
</evidence>
<evidence type="ECO:0000256" key="1">
    <source>
        <dbReference type="ARBA" id="ARBA00005964"/>
    </source>
</evidence>
<keyword evidence="5" id="KW-0325">Glycoprotein</keyword>
<keyword evidence="6" id="KW-0732">Signal</keyword>
<keyword evidence="9" id="KW-1185">Reference proteome</keyword>
<dbReference type="PANTHER" id="PTHR43142">
    <property type="entry name" value="CARBOXYLIC ESTER HYDROLASE"/>
    <property type="match status" value="1"/>
</dbReference>
<name>A0A921YMQ3_MANSE</name>
<comment type="similarity">
    <text evidence="1 6">Belongs to the type-B carboxylesterase/lipase family.</text>
</comment>
<protein>
    <recommendedName>
        <fullName evidence="6">Carboxylic ester hydrolase</fullName>
        <ecNumber evidence="6">3.1.1.-</ecNumber>
    </recommendedName>
</protein>
<dbReference type="EC" id="3.1.1.-" evidence="6"/>
<dbReference type="EMBL" id="JH668290">
    <property type="protein sequence ID" value="KAG6442074.1"/>
    <property type="molecule type" value="Genomic_DNA"/>
</dbReference>
<dbReference type="OrthoDB" id="19653at2759"/>
<dbReference type="Gene3D" id="3.40.50.1820">
    <property type="entry name" value="alpha/beta hydrolase"/>
    <property type="match status" value="1"/>
</dbReference>